<evidence type="ECO:0000313" key="2">
    <source>
        <dbReference type="EMBL" id="SDZ54518.1"/>
    </source>
</evidence>
<evidence type="ECO:0000259" key="1">
    <source>
        <dbReference type="Pfam" id="PF12680"/>
    </source>
</evidence>
<dbReference type="SUPFAM" id="SSF54427">
    <property type="entry name" value="NTF2-like"/>
    <property type="match status" value="1"/>
</dbReference>
<proteinExistence type="predicted"/>
<evidence type="ECO:0000313" key="3">
    <source>
        <dbReference type="Proteomes" id="UP000199663"/>
    </source>
</evidence>
<organism evidence="2 3">
    <name type="scientific">Rhodonellum ikkaensis</name>
    <dbReference type="NCBI Taxonomy" id="336829"/>
    <lineage>
        <taxon>Bacteria</taxon>
        <taxon>Pseudomonadati</taxon>
        <taxon>Bacteroidota</taxon>
        <taxon>Cytophagia</taxon>
        <taxon>Cytophagales</taxon>
        <taxon>Cytophagaceae</taxon>
        <taxon>Rhodonellum</taxon>
    </lineage>
</organism>
<dbReference type="Gene3D" id="3.10.450.50">
    <property type="match status" value="1"/>
</dbReference>
<reference evidence="2 3" key="1">
    <citation type="submission" date="2016-10" db="EMBL/GenBank/DDBJ databases">
        <authorList>
            <person name="Varghese N."/>
            <person name="Submissions S."/>
        </authorList>
    </citation>
    <scope>NUCLEOTIDE SEQUENCE [LARGE SCALE GENOMIC DNA]</scope>
    <source>
        <strain evidence="2 3">DSM 17997</strain>
    </source>
</reference>
<dbReference type="EMBL" id="FNQC01000022">
    <property type="protein sequence ID" value="SDZ54518.1"/>
    <property type="molecule type" value="Genomic_DNA"/>
</dbReference>
<sequence length="140" mass="16357">MISTVYRYFLLLIVFFIQFHAIAQEVKVSVPEELANEQLEGYNNRDVDAFVRPYADDVMVFDFPNTLLYQGKEEMKNLYGRMFSRTPDLHCHLVNRIVMGNTVIDHEEVTLKKGEKPMKAIAIYKIKGDKIAEVYFITEK</sequence>
<comment type="caution">
    <text evidence="2">The sequence shown here is derived from an EMBL/GenBank/DDBJ whole genome shotgun (WGS) entry which is preliminary data.</text>
</comment>
<dbReference type="InterPro" id="IPR037401">
    <property type="entry name" value="SnoaL-like"/>
</dbReference>
<name>A0A1H3TWT2_9BACT</name>
<feature type="domain" description="SnoaL-like" evidence="1">
    <location>
        <begin position="38"/>
        <end position="134"/>
    </location>
</feature>
<keyword evidence="3" id="KW-1185">Reference proteome</keyword>
<dbReference type="Proteomes" id="UP000199663">
    <property type="component" value="Unassembled WGS sequence"/>
</dbReference>
<accession>A0A1H3TWT2</accession>
<dbReference type="InterPro" id="IPR032710">
    <property type="entry name" value="NTF2-like_dom_sf"/>
</dbReference>
<dbReference type="Pfam" id="PF12680">
    <property type="entry name" value="SnoaL_2"/>
    <property type="match status" value="1"/>
</dbReference>
<gene>
    <name evidence="2" type="ORF">SAMN05444412_12242</name>
</gene>
<protein>
    <recommendedName>
        <fullName evidence="1">SnoaL-like domain-containing protein</fullName>
    </recommendedName>
</protein>